<gene>
    <name evidence="1" type="ORF">NCGR_LOCUS48763</name>
</gene>
<accession>A0A811R5Z5</accession>
<dbReference type="EMBL" id="CAJGYO010000013">
    <property type="protein sequence ID" value="CAD6265458.1"/>
    <property type="molecule type" value="Genomic_DNA"/>
</dbReference>
<keyword evidence="2" id="KW-1185">Reference proteome</keyword>
<dbReference type="Proteomes" id="UP000604825">
    <property type="component" value="Unassembled WGS sequence"/>
</dbReference>
<sequence>MATLPIKPLDGAGGYLRWKESLLLRVHTLGVAHVFFEVPSYCRDRFGEFCFDRSTGDVFLEQLAHAEALGAAAELSDGAMTFELGSKIPLAMSLAVTGGEKELESIWEVARRVVSRGVDPWYEYRDDDGR</sequence>
<protein>
    <submittedName>
        <fullName evidence="1">Uncharacterized protein</fullName>
    </submittedName>
</protein>
<dbReference type="OrthoDB" id="685757at2759"/>
<proteinExistence type="predicted"/>
<dbReference type="AlphaFoldDB" id="A0A811R5Z5"/>
<evidence type="ECO:0000313" key="1">
    <source>
        <dbReference type="EMBL" id="CAD6265458.1"/>
    </source>
</evidence>
<comment type="caution">
    <text evidence="1">The sequence shown here is derived from an EMBL/GenBank/DDBJ whole genome shotgun (WGS) entry which is preliminary data.</text>
</comment>
<reference evidence="1" key="1">
    <citation type="submission" date="2020-10" db="EMBL/GenBank/DDBJ databases">
        <authorList>
            <person name="Han B."/>
            <person name="Lu T."/>
            <person name="Zhao Q."/>
            <person name="Huang X."/>
            <person name="Zhao Y."/>
        </authorList>
    </citation>
    <scope>NUCLEOTIDE SEQUENCE</scope>
</reference>
<evidence type="ECO:0000313" key="2">
    <source>
        <dbReference type="Proteomes" id="UP000604825"/>
    </source>
</evidence>
<name>A0A811R5Z5_9POAL</name>
<organism evidence="1 2">
    <name type="scientific">Miscanthus lutarioriparius</name>
    <dbReference type="NCBI Taxonomy" id="422564"/>
    <lineage>
        <taxon>Eukaryota</taxon>
        <taxon>Viridiplantae</taxon>
        <taxon>Streptophyta</taxon>
        <taxon>Embryophyta</taxon>
        <taxon>Tracheophyta</taxon>
        <taxon>Spermatophyta</taxon>
        <taxon>Magnoliopsida</taxon>
        <taxon>Liliopsida</taxon>
        <taxon>Poales</taxon>
        <taxon>Poaceae</taxon>
        <taxon>PACMAD clade</taxon>
        <taxon>Panicoideae</taxon>
        <taxon>Andropogonodae</taxon>
        <taxon>Andropogoneae</taxon>
        <taxon>Saccharinae</taxon>
        <taxon>Miscanthus</taxon>
    </lineage>
</organism>